<comment type="caution">
    <text evidence="1">The sequence shown here is derived from an EMBL/GenBank/DDBJ whole genome shotgun (WGS) entry which is preliminary data.</text>
</comment>
<accession>A0AAV7UK06</accession>
<proteinExistence type="predicted"/>
<evidence type="ECO:0000313" key="1">
    <source>
        <dbReference type="EMBL" id="KAJ1188334.1"/>
    </source>
</evidence>
<dbReference type="EMBL" id="JANPWB010000005">
    <property type="protein sequence ID" value="KAJ1188334.1"/>
    <property type="molecule type" value="Genomic_DNA"/>
</dbReference>
<reference evidence="1" key="1">
    <citation type="journal article" date="2022" name="bioRxiv">
        <title>Sequencing and chromosome-scale assembly of the giantPleurodeles waltlgenome.</title>
        <authorList>
            <person name="Brown T."/>
            <person name="Elewa A."/>
            <person name="Iarovenko S."/>
            <person name="Subramanian E."/>
            <person name="Araus A.J."/>
            <person name="Petzold A."/>
            <person name="Susuki M."/>
            <person name="Suzuki K.-i.T."/>
            <person name="Hayashi T."/>
            <person name="Toyoda A."/>
            <person name="Oliveira C."/>
            <person name="Osipova E."/>
            <person name="Leigh N.D."/>
            <person name="Simon A."/>
            <person name="Yun M.H."/>
        </authorList>
    </citation>
    <scope>NUCLEOTIDE SEQUENCE</scope>
    <source>
        <strain evidence="1">20211129_DDA</strain>
        <tissue evidence="1">Liver</tissue>
    </source>
</reference>
<protein>
    <submittedName>
        <fullName evidence="1">Uncharacterized protein</fullName>
    </submittedName>
</protein>
<gene>
    <name evidence="1" type="ORF">NDU88_005095</name>
</gene>
<keyword evidence="2" id="KW-1185">Reference proteome</keyword>
<dbReference type="AlphaFoldDB" id="A0AAV7UK06"/>
<name>A0AAV7UK06_PLEWA</name>
<evidence type="ECO:0000313" key="2">
    <source>
        <dbReference type="Proteomes" id="UP001066276"/>
    </source>
</evidence>
<sequence>MESCHTRSCFFVKKDGGFCRDLCCDEPVERMKDDTLGRYRHLAVSLLKKPRGPVRTEMRIVKDKLCHARPKSMAGYIMLHHDAKIGVSIKKACYIAIALNTERSIINPGDLL</sequence>
<organism evidence="1 2">
    <name type="scientific">Pleurodeles waltl</name>
    <name type="common">Iberian ribbed newt</name>
    <dbReference type="NCBI Taxonomy" id="8319"/>
    <lineage>
        <taxon>Eukaryota</taxon>
        <taxon>Metazoa</taxon>
        <taxon>Chordata</taxon>
        <taxon>Craniata</taxon>
        <taxon>Vertebrata</taxon>
        <taxon>Euteleostomi</taxon>
        <taxon>Amphibia</taxon>
        <taxon>Batrachia</taxon>
        <taxon>Caudata</taxon>
        <taxon>Salamandroidea</taxon>
        <taxon>Salamandridae</taxon>
        <taxon>Pleurodelinae</taxon>
        <taxon>Pleurodeles</taxon>
    </lineage>
</organism>
<dbReference type="Proteomes" id="UP001066276">
    <property type="component" value="Chromosome 3_1"/>
</dbReference>